<dbReference type="InterPro" id="IPR008972">
    <property type="entry name" value="Cupredoxin"/>
</dbReference>
<evidence type="ECO:0000256" key="3">
    <source>
        <dbReference type="ARBA" id="ARBA00007866"/>
    </source>
</evidence>
<keyword evidence="10 17" id="KW-1133">Transmembrane helix</keyword>
<dbReference type="FunCoup" id="A0A1Y5S5V3">
    <property type="interactions" value="245"/>
</dbReference>
<keyword evidence="22" id="KW-1185">Reference proteome</keyword>
<dbReference type="PROSITE" id="PS00078">
    <property type="entry name" value="COX2"/>
    <property type="match status" value="1"/>
</dbReference>
<keyword evidence="6 15" id="KW-0812">Transmembrane</keyword>
<comment type="catalytic activity">
    <reaction evidence="14 16">
        <text>4 Fe(II)-[cytochrome c] + O2 + 8 H(+)(in) = 4 Fe(III)-[cytochrome c] + 2 H2O + 4 H(+)(out)</text>
        <dbReference type="Rhea" id="RHEA:11436"/>
        <dbReference type="Rhea" id="RHEA-COMP:10350"/>
        <dbReference type="Rhea" id="RHEA-COMP:14399"/>
        <dbReference type="ChEBI" id="CHEBI:15377"/>
        <dbReference type="ChEBI" id="CHEBI:15378"/>
        <dbReference type="ChEBI" id="CHEBI:15379"/>
        <dbReference type="ChEBI" id="CHEBI:29033"/>
        <dbReference type="ChEBI" id="CHEBI:29034"/>
        <dbReference type="EC" id="7.1.1.9"/>
    </reaction>
</comment>
<feature type="transmembrane region" description="Helical" evidence="17">
    <location>
        <begin position="56"/>
        <end position="79"/>
    </location>
</feature>
<dbReference type="RefSeq" id="WP_085882507.1">
    <property type="nucleotide sequence ID" value="NZ_FWFR01000001.1"/>
</dbReference>
<keyword evidence="9 15" id="KW-0249">Electron transport</keyword>
<dbReference type="PANTHER" id="PTHR22888">
    <property type="entry name" value="CYTOCHROME C OXIDASE, SUBUNIT II"/>
    <property type="match status" value="1"/>
</dbReference>
<feature type="signal peptide" evidence="18">
    <location>
        <begin position="1"/>
        <end position="32"/>
    </location>
</feature>
<keyword evidence="21" id="KW-0560">Oxidoreductase</keyword>
<dbReference type="CDD" id="cd13912">
    <property type="entry name" value="CcO_II_C"/>
    <property type="match status" value="1"/>
</dbReference>
<evidence type="ECO:0000313" key="21">
    <source>
        <dbReference type="EMBL" id="SLN33233.1"/>
    </source>
</evidence>
<reference evidence="21 22" key="1">
    <citation type="submission" date="2017-03" db="EMBL/GenBank/DDBJ databases">
        <authorList>
            <person name="Afonso C.L."/>
            <person name="Miller P.J."/>
            <person name="Scott M.A."/>
            <person name="Spackman E."/>
            <person name="Goraichik I."/>
            <person name="Dimitrov K.M."/>
            <person name="Suarez D.L."/>
            <person name="Swayne D.E."/>
        </authorList>
    </citation>
    <scope>NUCLEOTIDE SEQUENCE [LARGE SCALE GENOMIC DNA]</scope>
    <source>
        <strain evidence="21 22">CECT 7691</strain>
    </source>
</reference>
<dbReference type="GO" id="GO:0005886">
    <property type="term" value="C:plasma membrane"/>
    <property type="evidence" value="ECO:0007669"/>
    <property type="project" value="UniProtKB-SubCell"/>
</dbReference>
<dbReference type="PROSITE" id="PS50857">
    <property type="entry name" value="COX2_CUA"/>
    <property type="match status" value="1"/>
</dbReference>
<dbReference type="InterPro" id="IPR014222">
    <property type="entry name" value="Cyt_c_oxidase_su2"/>
</dbReference>
<dbReference type="InterPro" id="IPR036257">
    <property type="entry name" value="Cyt_c_oxidase_su2_TM_sf"/>
</dbReference>
<dbReference type="Gene3D" id="2.60.40.420">
    <property type="entry name" value="Cupredoxins - blue copper proteins"/>
    <property type="match status" value="1"/>
</dbReference>
<keyword evidence="18" id="KW-0732">Signal</keyword>
<dbReference type="InterPro" id="IPR002429">
    <property type="entry name" value="CcO_II-like_C"/>
</dbReference>
<gene>
    <name evidence="21" type="primary">ctaC</name>
    <name evidence="21" type="ORF">OCH7691_01273</name>
</gene>
<keyword evidence="8" id="KW-1278">Translocase</keyword>
<evidence type="ECO:0000256" key="1">
    <source>
        <dbReference type="ARBA" id="ARBA00001971"/>
    </source>
</evidence>
<evidence type="ECO:0000256" key="8">
    <source>
        <dbReference type="ARBA" id="ARBA00022967"/>
    </source>
</evidence>
<evidence type="ECO:0000256" key="10">
    <source>
        <dbReference type="ARBA" id="ARBA00022989"/>
    </source>
</evidence>
<proteinExistence type="inferred from homology"/>
<evidence type="ECO:0000256" key="6">
    <source>
        <dbReference type="ARBA" id="ARBA00022692"/>
    </source>
</evidence>
<dbReference type="PROSITE" id="PS50999">
    <property type="entry name" value="COX2_TM"/>
    <property type="match status" value="1"/>
</dbReference>
<name>A0A1Y5S5V3_9PROT</name>
<evidence type="ECO:0000256" key="4">
    <source>
        <dbReference type="ARBA" id="ARBA00022448"/>
    </source>
</evidence>
<evidence type="ECO:0000256" key="13">
    <source>
        <dbReference type="ARBA" id="ARBA00024688"/>
    </source>
</evidence>
<comment type="cofactor">
    <cofactor evidence="16">
        <name>Cu cation</name>
        <dbReference type="ChEBI" id="CHEBI:23378"/>
    </cofactor>
    <text evidence="16">Binds a copper A center.</text>
</comment>
<evidence type="ECO:0000256" key="16">
    <source>
        <dbReference type="RuleBase" id="RU004024"/>
    </source>
</evidence>
<dbReference type="EMBL" id="FWFR01000001">
    <property type="protein sequence ID" value="SLN33233.1"/>
    <property type="molecule type" value="Genomic_DNA"/>
</dbReference>
<dbReference type="Pfam" id="PF02790">
    <property type="entry name" value="COX2_TM"/>
    <property type="match status" value="1"/>
</dbReference>
<dbReference type="GO" id="GO:0004129">
    <property type="term" value="F:cytochrome-c oxidase activity"/>
    <property type="evidence" value="ECO:0007669"/>
    <property type="project" value="UniProtKB-EC"/>
</dbReference>
<dbReference type="Gene3D" id="1.10.287.90">
    <property type="match status" value="1"/>
</dbReference>
<keyword evidence="11 16" id="KW-0186">Copper</keyword>
<keyword evidence="12 17" id="KW-0472">Membrane</keyword>
<dbReference type="InterPro" id="IPR011759">
    <property type="entry name" value="Cyt_c_oxidase_su2_TM_dom"/>
</dbReference>
<dbReference type="GO" id="GO:0016491">
    <property type="term" value="F:oxidoreductase activity"/>
    <property type="evidence" value="ECO:0007669"/>
    <property type="project" value="UniProtKB-KW"/>
</dbReference>
<evidence type="ECO:0000256" key="18">
    <source>
        <dbReference type="SAM" id="SignalP"/>
    </source>
</evidence>
<comment type="similarity">
    <text evidence="3 15">Belongs to the cytochrome c oxidase subunit 2 family.</text>
</comment>
<dbReference type="InterPro" id="IPR045187">
    <property type="entry name" value="CcO_II"/>
</dbReference>
<dbReference type="Proteomes" id="UP000193200">
    <property type="component" value="Unassembled WGS sequence"/>
</dbReference>
<feature type="chain" id="PRO_5013142348" description="Cytochrome c oxidase subunit 2" evidence="18">
    <location>
        <begin position="33"/>
        <end position="284"/>
    </location>
</feature>
<dbReference type="GO" id="GO:0042773">
    <property type="term" value="P:ATP synthesis coupled electron transport"/>
    <property type="evidence" value="ECO:0007669"/>
    <property type="project" value="TreeGrafter"/>
</dbReference>
<keyword evidence="7 16" id="KW-0479">Metal-binding</keyword>
<dbReference type="SUPFAM" id="SSF49503">
    <property type="entry name" value="Cupredoxins"/>
    <property type="match status" value="1"/>
</dbReference>
<dbReference type="InterPro" id="IPR001505">
    <property type="entry name" value="Copper_CuA"/>
</dbReference>
<evidence type="ECO:0000256" key="9">
    <source>
        <dbReference type="ARBA" id="ARBA00022982"/>
    </source>
</evidence>
<dbReference type="Pfam" id="PF00116">
    <property type="entry name" value="COX2"/>
    <property type="match status" value="1"/>
</dbReference>
<keyword evidence="5 15" id="KW-0679">Respiratory chain</keyword>
<comment type="cofactor">
    <cofactor evidence="1">
        <name>heme</name>
        <dbReference type="ChEBI" id="CHEBI:30413"/>
    </cofactor>
</comment>
<dbReference type="InParanoid" id="A0A1Y5S5V3"/>
<evidence type="ECO:0000313" key="22">
    <source>
        <dbReference type="Proteomes" id="UP000193200"/>
    </source>
</evidence>
<dbReference type="FunFam" id="2.60.40.420:FF:000001">
    <property type="entry name" value="Cytochrome c oxidase subunit 2"/>
    <property type="match status" value="1"/>
</dbReference>
<evidence type="ECO:0000256" key="12">
    <source>
        <dbReference type="ARBA" id="ARBA00023136"/>
    </source>
</evidence>
<evidence type="ECO:0000256" key="5">
    <source>
        <dbReference type="ARBA" id="ARBA00022660"/>
    </source>
</evidence>
<evidence type="ECO:0000256" key="7">
    <source>
        <dbReference type="ARBA" id="ARBA00022723"/>
    </source>
</evidence>
<dbReference type="PRINTS" id="PR01166">
    <property type="entry name" value="CYCOXIDASEII"/>
</dbReference>
<keyword evidence="4 15" id="KW-0813">Transport</keyword>
<evidence type="ECO:0000256" key="2">
    <source>
        <dbReference type="ARBA" id="ARBA00004141"/>
    </source>
</evidence>
<organism evidence="21 22">
    <name type="scientific">Oceanibacterium hippocampi</name>
    <dbReference type="NCBI Taxonomy" id="745714"/>
    <lineage>
        <taxon>Bacteria</taxon>
        <taxon>Pseudomonadati</taxon>
        <taxon>Pseudomonadota</taxon>
        <taxon>Alphaproteobacteria</taxon>
        <taxon>Sneathiellales</taxon>
        <taxon>Sneathiellaceae</taxon>
        <taxon>Oceanibacterium</taxon>
    </lineage>
</organism>
<evidence type="ECO:0000256" key="14">
    <source>
        <dbReference type="ARBA" id="ARBA00047816"/>
    </source>
</evidence>
<comment type="function">
    <text evidence="13 16">Subunits I and II form the functional core of the enzyme complex. Electrons originating in cytochrome c are transferred via heme a and Cu(A) to the binuclear center formed by heme a3 and Cu(B).</text>
</comment>
<sequence>MLVTKKLAALVAPLVAVLLSTALMAIPSLANAAPQPWELNFQPAKSPVMHEVAAFHNLLLVVITLITIFVVGLLIYALIRFNRKANPVPSKTAHNTLIEILWTVLPIMILVIIAVPSFKLLYFADRVENPEMTLKITGYQWYWGYEYPDADGLSFDAIIVADEDLKEGQPRLLTTDNAIVLPVDTTVQILVTSADVLHSWAMPPLGVKLDAVPGRLNETWLKIDEPGMYYGQCSELCGTDHGFMPIMIRAVSKEEFQAWLVKAKEEFAMRDDGRPLRLAAVAAE</sequence>
<evidence type="ECO:0000256" key="17">
    <source>
        <dbReference type="SAM" id="Phobius"/>
    </source>
</evidence>
<dbReference type="InterPro" id="IPR034210">
    <property type="entry name" value="CcO_II_C"/>
</dbReference>
<comment type="subcellular location">
    <subcellularLocation>
        <location evidence="15">Cell membrane</location>
        <topology evidence="15">Multi-pass membrane protein</topology>
    </subcellularLocation>
    <subcellularLocation>
        <location evidence="2">Membrane</location>
        <topology evidence="2">Multi-pass membrane protein</topology>
    </subcellularLocation>
</comment>
<dbReference type="SUPFAM" id="SSF81464">
    <property type="entry name" value="Cytochrome c oxidase subunit II-like, transmembrane region"/>
    <property type="match status" value="1"/>
</dbReference>
<dbReference type="EC" id="7.1.1.9" evidence="16"/>
<feature type="transmembrane region" description="Helical" evidence="17">
    <location>
        <begin position="100"/>
        <end position="124"/>
    </location>
</feature>
<evidence type="ECO:0000256" key="15">
    <source>
        <dbReference type="RuleBase" id="RU000456"/>
    </source>
</evidence>
<protein>
    <recommendedName>
        <fullName evidence="16">Cytochrome c oxidase subunit 2</fullName>
        <ecNumber evidence="16">7.1.1.9</ecNumber>
    </recommendedName>
</protein>
<dbReference type="GO" id="GO:0005507">
    <property type="term" value="F:copper ion binding"/>
    <property type="evidence" value="ECO:0007669"/>
    <property type="project" value="InterPro"/>
</dbReference>
<feature type="domain" description="Cytochrome oxidase subunit II transmembrane region profile" evidence="20">
    <location>
        <begin position="33"/>
        <end position="128"/>
    </location>
</feature>
<dbReference type="PANTHER" id="PTHR22888:SF9">
    <property type="entry name" value="CYTOCHROME C OXIDASE SUBUNIT 2"/>
    <property type="match status" value="1"/>
</dbReference>
<feature type="domain" description="Cytochrome oxidase subunit II copper A binding" evidence="19">
    <location>
        <begin position="129"/>
        <end position="262"/>
    </location>
</feature>
<evidence type="ECO:0000256" key="11">
    <source>
        <dbReference type="ARBA" id="ARBA00023008"/>
    </source>
</evidence>
<dbReference type="OrthoDB" id="9781261at2"/>
<dbReference type="NCBIfam" id="TIGR02866">
    <property type="entry name" value="CoxB"/>
    <property type="match status" value="1"/>
</dbReference>
<evidence type="ECO:0000259" key="19">
    <source>
        <dbReference type="PROSITE" id="PS50857"/>
    </source>
</evidence>
<evidence type="ECO:0000259" key="20">
    <source>
        <dbReference type="PROSITE" id="PS50999"/>
    </source>
</evidence>
<accession>A0A1Y5S5V3</accession>
<dbReference type="AlphaFoldDB" id="A0A1Y5S5V3"/>